<reference evidence="2" key="2">
    <citation type="journal article" date="2015" name="Fish Shellfish Immunol.">
        <title>Early steps in the European eel (Anguilla anguilla)-Vibrio vulnificus interaction in the gills: Role of the RtxA13 toxin.</title>
        <authorList>
            <person name="Callol A."/>
            <person name="Pajuelo D."/>
            <person name="Ebbesson L."/>
            <person name="Teles M."/>
            <person name="MacKenzie S."/>
            <person name="Amaro C."/>
        </authorList>
    </citation>
    <scope>NUCLEOTIDE SEQUENCE</scope>
</reference>
<organism evidence="2">
    <name type="scientific">Anguilla anguilla</name>
    <name type="common">European freshwater eel</name>
    <name type="synonym">Muraena anguilla</name>
    <dbReference type="NCBI Taxonomy" id="7936"/>
    <lineage>
        <taxon>Eukaryota</taxon>
        <taxon>Metazoa</taxon>
        <taxon>Chordata</taxon>
        <taxon>Craniata</taxon>
        <taxon>Vertebrata</taxon>
        <taxon>Euteleostomi</taxon>
        <taxon>Actinopterygii</taxon>
        <taxon>Neopterygii</taxon>
        <taxon>Teleostei</taxon>
        <taxon>Anguilliformes</taxon>
        <taxon>Anguillidae</taxon>
        <taxon>Anguilla</taxon>
    </lineage>
</organism>
<reference evidence="2" key="1">
    <citation type="submission" date="2014-11" db="EMBL/GenBank/DDBJ databases">
        <authorList>
            <person name="Amaro Gonzalez C."/>
        </authorList>
    </citation>
    <scope>NUCLEOTIDE SEQUENCE</scope>
</reference>
<feature type="transmembrane region" description="Helical" evidence="1">
    <location>
        <begin position="12"/>
        <end position="34"/>
    </location>
</feature>
<protein>
    <submittedName>
        <fullName evidence="2">Uncharacterized protein</fullName>
    </submittedName>
</protein>
<dbReference type="EMBL" id="GBXM01010243">
    <property type="protein sequence ID" value="JAH98334.1"/>
    <property type="molecule type" value="Transcribed_RNA"/>
</dbReference>
<keyword evidence="1" id="KW-0472">Membrane</keyword>
<evidence type="ECO:0000256" key="1">
    <source>
        <dbReference type="SAM" id="Phobius"/>
    </source>
</evidence>
<accession>A0A0E9X6X0</accession>
<keyword evidence="1" id="KW-0812">Transmembrane</keyword>
<name>A0A0E9X6X0_ANGAN</name>
<sequence>MNATFPRGCCKHYVLDCDFAQAVIVAFFSFLFLWPPFPHSPYSMFFFFIA</sequence>
<keyword evidence="1" id="KW-1133">Transmembrane helix</keyword>
<evidence type="ECO:0000313" key="2">
    <source>
        <dbReference type="EMBL" id="JAH98334.1"/>
    </source>
</evidence>
<dbReference type="AlphaFoldDB" id="A0A0E9X6X0"/>
<proteinExistence type="predicted"/>